<dbReference type="InterPro" id="IPR050079">
    <property type="entry name" value="DEAD_box_RNA_helicase"/>
</dbReference>
<dbReference type="Gene3D" id="3.40.50.300">
    <property type="entry name" value="P-loop containing nucleotide triphosphate hydrolases"/>
    <property type="match status" value="2"/>
</dbReference>
<evidence type="ECO:0000259" key="10">
    <source>
        <dbReference type="PROSITE" id="PS51194"/>
    </source>
</evidence>
<keyword evidence="1 7" id="KW-0547">Nucleotide-binding</keyword>
<dbReference type="GO" id="GO:0016787">
    <property type="term" value="F:hydrolase activity"/>
    <property type="evidence" value="ECO:0007669"/>
    <property type="project" value="UniProtKB-KW"/>
</dbReference>
<evidence type="ECO:0000313" key="12">
    <source>
        <dbReference type="EMBL" id="KNE61173.1"/>
    </source>
</evidence>
<dbReference type="SMART" id="SM00490">
    <property type="entry name" value="HELICc"/>
    <property type="match status" value="1"/>
</dbReference>
<dbReference type="SUPFAM" id="SSF52540">
    <property type="entry name" value="P-loop containing nucleoside triphosphate hydrolases"/>
    <property type="match status" value="1"/>
</dbReference>
<keyword evidence="2 7" id="KW-0378">Hydrolase</keyword>
<dbReference type="eggNOG" id="KOG0340">
    <property type="taxonomic scope" value="Eukaryota"/>
</dbReference>
<evidence type="ECO:0008006" key="14">
    <source>
        <dbReference type="Google" id="ProtNLM"/>
    </source>
</evidence>
<evidence type="ECO:0000256" key="8">
    <source>
        <dbReference type="SAM" id="MobiDB-lite"/>
    </source>
</evidence>
<feature type="compositionally biased region" description="Basic and acidic residues" evidence="8">
    <location>
        <begin position="435"/>
        <end position="444"/>
    </location>
</feature>
<feature type="domain" description="DEAD-box RNA helicase Q" evidence="11">
    <location>
        <begin position="6"/>
        <end position="34"/>
    </location>
</feature>
<dbReference type="GO" id="GO:0005524">
    <property type="term" value="F:ATP binding"/>
    <property type="evidence" value="ECO:0007669"/>
    <property type="project" value="UniProtKB-KW"/>
</dbReference>
<feature type="region of interest" description="Disordered" evidence="8">
    <location>
        <begin position="435"/>
        <end position="506"/>
    </location>
</feature>
<proteinExistence type="inferred from homology"/>
<dbReference type="InterPro" id="IPR011545">
    <property type="entry name" value="DEAD/DEAH_box_helicase_dom"/>
</dbReference>
<protein>
    <recommendedName>
        <fullName evidence="14">ATP-dependent RNA helicase DBP8</fullName>
    </recommendedName>
</protein>
<reference evidence="12 13" key="1">
    <citation type="submission" date="2009-11" db="EMBL/GenBank/DDBJ databases">
        <title>Annotation of Allomyces macrogynus ATCC 38327.</title>
        <authorList>
            <consortium name="The Broad Institute Genome Sequencing Platform"/>
            <person name="Russ C."/>
            <person name="Cuomo C."/>
            <person name="Burger G."/>
            <person name="Gray M.W."/>
            <person name="Holland P.W.H."/>
            <person name="King N."/>
            <person name="Lang F.B.F."/>
            <person name="Roger A.J."/>
            <person name="Ruiz-Trillo I."/>
            <person name="Young S.K."/>
            <person name="Zeng Q."/>
            <person name="Gargeya S."/>
            <person name="Fitzgerald M."/>
            <person name="Haas B."/>
            <person name="Abouelleil A."/>
            <person name="Alvarado L."/>
            <person name="Arachchi H.M."/>
            <person name="Berlin A."/>
            <person name="Chapman S.B."/>
            <person name="Gearin G."/>
            <person name="Goldberg J."/>
            <person name="Griggs A."/>
            <person name="Gujja S."/>
            <person name="Hansen M."/>
            <person name="Heiman D."/>
            <person name="Howarth C."/>
            <person name="Larimer J."/>
            <person name="Lui A."/>
            <person name="MacDonald P.J.P."/>
            <person name="McCowen C."/>
            <person name="Montmayeur A."/>
            <person name="Murphy C."/>
            <person name="Neiman D."/>
            <person name="Pearson M."/>
            <person name="Priest M."/>
            <person name="Roberts A."/>
            <person name="Saif S."/>
            <person name="Shea T."/>
            <person name="Sisk P."/>
            <person name="Stolte C."/>
            <person name="Sykes S."/>
            <person name="Wortman J."/>
            <person name="Nusbaum C."/>
            <person name="Birren B."/>
        </authorList>
    </citation>
    <scope>NUCLEOTIDE SEQUENCE [LARGE SCALE GENOMIC DNA]</scope>
    <source>
        <strain evidence="12 13">ATCC 38327</strain>
    </source>
</reference>
<dbReference type="GO" id="GO:0005829">
    <property type="term" value="C:cytosol"/>
    <property type="evidence" value="ECO:0007669"/>
    <property type="project" value="TreeGrafter"/>
</dbReference>
<dbReference type="OMA" id="IWKNSIQ"/>
<evidence type="ECO:0000259" key="11">
    <source>
        <dbReference type="PROSITE" id="PS51195"/>
    </source>
</evidence>
<dbReference type="AlphaFoldDB" id="A0A0L0SF63"/>
<dbReference type="PANTHER" id="PTHR47959:SF24">
    <property type="entry name" value="ATP-DEPENDENT RNA HELICASE"/>
    <property type="match status" value="1"/>
</dbReference>
<dbReference type="EMBL" id="GG745337">
    <property type="protein sequence ID" value="KNE61173.1"/>
    <property type="molecule type" value="Genomic_DNA"/>
</dbReference>
<feature type="short sequence motif" description="Q motif" evidence="6">
    <location>
        <begin position="6"/>
        <end position="34"/>
    </location>
</feature>
<evidence type="ECO:0000256" key="6">
    <source>
        <dbReference type="PROSITE-ProRule" id="PRU00552"/>
    </source>
</evidence>
<dbReference type="Pfam" id="PF00270">
    <property type="entry name" value="DEAD"/>
    <property type="match status" value="1"/>
</dbReference>
<sequence>MTSSNVTFKELGISPWLTDVLQTLSIHEPTQIQRACIRPILEGKNVIGNAKTGSGKTAAFALPIIQKLSEDPYGPFALVLTPTRELAFQIAEQFRALGTGINLREAVVVGGMDMMAQGLELEKRPHILIGTPGRIVDHLNSGTALKLNRIKFLVLDEADRLLHPTFSADLEAIFEQLPKKRQTLLFSATMTKSIEALIGDATSVDAEGNATSNSGALQNLFVHRSSEKYEAADKLEQKFVFVPSSVKEAFLVHLLRNDFKDKSIIIFTSRCRTCALMLALIQNFGIRATALHSFMTQAERVASLAKFKSNVVDILLATDVGSRGLDIPKVQLVINFDVPACATDYIHRVGRTARAGRGGMALSVVCERDVDVILNIEAKMGAKLGKYEVDDDEVAKLEFLNEVNIAKREALMHLEETGFGTKKEINMKKRRMLDGGDAEAKGDANQDTDAVMEEAEVEDQGERAPKPTVASAQATSAGAKRRKAEAAAADGASRTRGTKASKGRRL</sequence>
<feature type="domain" description="Helicase C-terminal" evidence="10">
    <location>
        <begin position="234"/>
        <end position="395"/>
    </location>
</feature>
<dbReference type="InterPro" id="IPR014014">
    <property type="entry name" value="RNA_helicase_DEAD_Q_motif"/>
</dbReference>
<dbReference type="SMART" id="SM00487">
    <property type="entry name" value="DEXDc"/>
    <property type="match status" value="1"/>
</dbReference>
<evidence type="ECO:0000259" key="9">
    <source>
        <dbReference type="PROSITE" id="PS51192"/>
    </source>
</evidence>
<evidence type="ECO:0000256" key="5">
    <source>
        <dbReference type="ARBA" id="ARBA00022884"/>
    </source>
</evidence>
<dbReference type="VEuPathDB" id="FungiDB:AMAG_06924"/>
<keyword evidence="5" id="KW-0694">RNA-binding</keyword>
<evidence type="ECO:0000256" key="2">
    <source>
        <dbReference type="ARBA" id="ARBA00022801"/>
    </source>
</evidence>
<keyword evidence="4 7" id="KW-0067">ATP-binding</keyword>
<keyword evidence="13" id="KW-1185">Reference proteome</keyword>
<dbReference type="InterPro" id="IPR001650">
    <property type="entry name" value="Helicase_C-like"/>
</dbReference>
<gene>
    <name evidence="12" type="ORF">AMAG_06924</name>
</gene>
<feature type="compositionally biased region" description="Acidic residues" evidence="8">
    <location>
        <begin position="450"/>
        <end position="459"/>
    </location>
</feature>
<dbReference type="CDD" id="cd17955">
    <property type="entry name" value="DEADc_DDX49"/>
    <property type="match status" value="1"/>
</dbReference>
<dbReference type="PANTHER" id="PTHR47959">
    <property type="entry name" value="ATP-DEPENDENT RNA HELICASE RHLE-RELATED"/>
    <property type="match status" value="1"/>
</dbReference>
<dbReference type="PROSITE" id="PS51194">
    <property type="entry name" value="HELICASE_CTER"/>
    <property type="match status" value="1"/>
</dbReference>
<dbReference type="PROSITE" id="PS00039">
    <property type="entry name" value="DEAD_ATP_HELICASE"/>
    <property type="match status" value="1"/>
</dbReference>
<reference evidence="13" key="2">
    <citation type="submission" date="2009-11" db="EMBL/GenBank/DDBJ databases">
        <title>The Genome Sequence of Allomyces macrogynus strain ATCC 38327.</title>
        <authorList>
            <consortium name="The Broad Institute Genome Sequencing Platform"/>
            <person name="Russ C."/>
            <person name="Cuomo C."/>
            <person name="Shea T."/>
            <person name="Young S.K."/>
            <person name="Zeng Q."/>
            <person name="Koehrsen M."/>
            <person name="Haas B."/>
            <person name="Borodovsky M."/>
            <person name="Guigo R."/>
            <person name="Alvarado L."/>
            <person name="Berlin A."/>
            <person name="Borenstein D."/>
            <person name="Chen Z."/>
            <person name="Engels R."/>
            <person name="Freedman E."/>
            <person name="Gellesch M."/>
            <person name="Goldberg J."/>
            <person name="Griggs A."/>
            <person name="Gujja S."/>
            <person name="Heiman D."/>
            <person name="Hepburn T."/>
            <person name="Howarth C."/>
            <person name="Jen D."/>
            <person name="Larson L."/>
            <person name="Lewis B."/>
            <person name="Mehta T."/>
            <person name="Park D."/>
            <person name="Pearson M."/>
            <person name="Roberts A."/>
            <person name="Saif S."/>
            <person name="Shenoy N."/>
            <person name="Sisk P."/>
            <person name="Stolte C."/>
            <person name="Sykes S."/>
            <person name="Walk T."/>
            <person name="White J."/>
            <person name="Yandava C."/>
            <person name="Burger G."/>
            <person name="Gray M.W."/>
            <person name="Holland P.W.H."/>
            <person name="King N."/>
            <person name="Lang F.B.F."/>
            <person name="Roger A.J."/>
            <person name="Ruiz-Trillo I."/>
            <person name="Lander E."/>
            <person name="Nusbaum C."/>
        </authorList>
    </citation>
    <scope>NUCLEOTIDE SEQUENCE [LARGE SCALE GENOMIC DNA]</scope>
    <source>
        <strain evidence="13">ATCC 38327</strain>
    </source>
</reference>
<dbReference type="Pfam" id="PF00271">
    <property type="entry name" value="Helicase_C"/>
    <property type="match status" value="1"/>
</dbReference>
<dbReference type="CDD" id="cd18787">
    <property type="entry name" value="SF2_C_DEAD"/>
    <property type="match status" value="1"/>
</dbReference>
<evidence type="ECO:0000313" key="13">
    <source>
        <dbReference type="Proteomes" id="UP000054350"/>
    </source>
</evidence>
<dbReference type="PROSITE" id="PS51192">
    <property type="entry name" value="HELICASE_ATP_BIND_1"/>
    <property type="match status" value="1"/>
</dbReference>
<organism evidence="12 13">
    <name type="scientific">Allomyces macrogynus (strain ATCC 38327)</name>
    <name type="common">Allomyces javanicus var. macrogynus</name>
    <dbReference type="NCBI Taxonomy" id="578462"/>
    <lineage>
        <taxon>Eukaryota</taxon>
        <taxon>Fungi</taxon>
        <taxon>Fungi incertae sedis</taxon>
        <taxon>Blastocladiomycota</taxon>
        <taxon>Blastocladiomycetes</taxon>
        <taxon>Blastocladiales</taxon>
        <taxon>Blastocladiaceae</taxon>
        <taxon>Allomyces</taxon>
    </lineage>
</organism>
<accession>A0A0L0SF63</accession>
<evidence type="ECO:0000256" key="4">
    <source>
        <dbReference type="ARBA" id="ARBA00022840"/>
    </source>
</evidence>
<evidence type="ECO:0000256" key="1">
    <source>
        <dbReference type="ARBA" id="ARBA00022741"/>
    </source>
</evidence>
<dbReference type="InterPro" id="IPR027417">
    <property type="entry name" value="P-loop_NTPase"/>
</dbReference>
<dbReference type="GO" id="GO:0003723">
    <property type="term" value="F:RNA binding"/>
    <property type="evidence" value="ECO:0007669"/>
    <property type="project" value="UniProtKB-KW"/>
</dbReference>
<dbReference type="STRING" id="578462.A0A0L0SF63"/>
<dbReference type="GO" id="GO:0003724">
    <property type="term" value="F:RNA helicase activity"/>
    <property type="evidence" value="ECO:0007669"/>
    <property type="project" value="InterPro"/>
</dbReference>
<keyword evidence="3 7" id="KW-0347">Helicase</keyword>
<dbReference type="OrthoDB" id="10261904at2759"/>
<evidence type="ECO:0000256" key="7">
    <source>
        <dbReference type="RuleBase" id="RU000492"/>
    </source>
</evidence>
<dbReference type="InterPro" id="IPR014001">
    <property type="entry name" value="Helicase_ATP-bd"/>
</dbReference>
<feature type="compositionally biased region" description="Basic residues" evidence="8">
    <location>
        <begin position="496"/>
        <end position="506"/>
    </location>
</feature>
<name>A0A0L0SF63_ALLM3</name>
<comment type="similarity">
    <text evidence="7">Belongs to the DEAD box helicase family.</text>
</comment>
<evidence type="ECO:0000256" key="3">
    <source>
        <dbReference type="ARBA" id="ARBA00022806"/>
    </source>
</evidence>
<dbReference type="Proteomes" id="UP000054350">
    <property type="component" value="Unassembled WGS sequence"/>
</dbReference>
<dbReference type="InterPro" id="IPR000629">
    <property type="entry name" value="RNA-helicase_DEAD-box_CS"/>
</dbReference>
<dbReference type="PROSITE" id="PS51195">
    <property type="entry name" value="Q_MOTIF"/>
    <property type="match status" value="1"/>
</dbReference>
<feature type="domain" description="Helicase ATP-binding" evidence="9">
    <location>
        <begin position="37"/>
        <end position="208"/>
    </location>
</feature>